<evidence type="ECO:0000256" key="3">
    <source>
        <dbReference type="RuleBase" id="RU000363"/>
    </source>
</evidence>
<evidence type="ECO:0000313" key="6">
    <source>
        <dbReference type="Proteomes" id="UP001596328"/>
    </source>
</evidence>
<dbReference type="EMBL" id="JBHSWU010000353">
    <property type="protein sequence ID" value="MFC6725005.1"/>
    <property type="molecule type" value="Genomic_DNA"/>
</dbReference>
<evidence type="ECO:0000313" key="5">
    <source>
        <dbReference type="EMBL" id="MFC6725005.1"/>
    </source>
</evidence>
<keyword evidence="6" id="KW-1185">Reference proteome</keyword>
<dbReference type="InterPro" id="IPR057326">
    <property type="entry name" value="KR_dom"/>
</dbReference>
<proteinExistence type="inferred from homology"/>
<comment type="similarity">
    <text evidence="1 3">Belongs to the short-chain dehydrogenases/reductases (SDR) family.</text>
</comment>
<dbReference type="Gene3D" id="3.40.50.720">
    <property type="entry name" value="NAD(P)-binding Rossmann-like Domain"/>
    <property type="match status" value="1"/>
</dbReference>
<dbReference type="InterPro" id="IPR020904">
    <property type="entry name" value="Sc_DH/Rdtase_CS"/>
</dbReference>
<dbReference type="InterPro" id="IPR002347">
    <property type="entry name" value="SDR_fam"/>
</dbReference>
<keyword evidence="2 5" id="KW-0560">Oxidoreductase</keyword>
<organism evidence="5 6">
    <name type="scientific">Halobium palmae</name>
    <dbReference type="NCBI Taxonomy" id="1776492"/>
    <lineage>
        <taxon>Archaea</taxon>
        <taxon>Methanobacteriati</taxon>
        <taxon>Methanobacteriota</taxon>
        <taxon>Stenosarchaea group</taxon>
        <taxon>Halobacteria</taxon>
        <taxon>Halobacteriales</taxon>
        <taxon>Haloferacaceae</taxon>
        <taxon>Halobium</taxon>
    </lineage>
</organism>
<dbReference type="PANTHER" id="PTHR43976:SF16">
    <property type="entry name" value="SHORT-CHAIN DEHYDROGENASE_REDUCTASE FAMILY PROTEIN"/>
    <property type="match status" value="1"/>
</dbReference>
<dbReference type="Pfam" id="PF00106">
    <property type="entry name" value="adh_short"/>
    <property type="match status" value="1"/>
</dbReference>
<protein>
    <submittedName>
        <fullName evidence="5">SDR family NAD(P)-dependent oxidoreductase</fullName>
        <ecNumber evidence="5">1.-.-.-</ecNumber>
    </submittedName>
</protein>
<accession>A0ABD5S0C6</accession>
<sequence>MGTDSSAPGRVIVVTGSNEGIGYHLSKALLEAGYRVAGLDVNGEGFASLVDAYPDTARFHRCDVTADADVTGAIDAVVDEWGRIDVLVNNAAVFTFAPFEDRSPEDTRREFEVNYFGYARTIRAVLPQMRAQGGGIIHNVSSGVASTGHPGLSGYASTKGAIEALVRSLRLELRYENVAVTLMYPPATNTRSAARLDYPSYAVQEPEAVGRKLAAKIESTRPVIVADWSTKLGMAAVRRVPYLVRRGTERFVEDPEPAVDHRG</sequence>
<dbReference type="GO" id="GO:0016491">
    <property type="term" value="F:oxidoreductase activity"/>
    <property type="evidence" value="ECO:0007669"/>
    <property type="project" value="UniProtKB-KW"/>
</dbReference>
<dbReference type="SMART" id="SM00822">
    <property type="entry name" value="PKS_KR"/>
    <property type="match status" value="1"/>
</dbReference>
<dbReference type="InterPro" id="IPR051911">
    <property type="entry name" value="SDR_oxidoreductase"/>
</dbReference>
<name>A0ABD5S0C6_9EURY</name>
<gene>
    <name evidence="5" type="ORF">ACFQE1_11615</name>
</gene>
<reference evidence="5 6" key="1">
    <citation type="journal article" date="2019" name="Int. J. Syst. Evol. Microbiol.">
        <title>The Global Catalogue of Microorganisms (GCM) 10K type strain sequencing project: providing services to taxonomists for standard genome sequencing and annotation.</title>
        <authorList>
            <consortium name="The Broad Institute Genomics Platform"/>
            <consortium name="The Broad Institute Genome Sequencing Center for Infectious Disease"/>
            <person name="Wu L."/>
            <person name="Ma J."/>
        </authorList>
    </citation>
    <scope>NUCLEOTIDE SEQUENCE [LARGE SCALE GENOMIC DNA]</scope>
    <source>
        <strain evidence="5 6">NBRC 111368</strain>
    </source>
</reference>
<dbReference type="PANTHER" id="PTHR43976">
    <property type="entry name" value="SHORT CHAIN DEHYDROGENASE"/>
    <property type="match status" value="1"/>
</dbReference>
<dbReference type="Proteomes" id="UP001596328">
    <property type="component" value="Unassembled WGS sequence"/>
</dbReference>
<evidence type="ECO:0000259" key="4">
    <source>
        <dbReference type="SMART" id="SM00822"/>
    </source>
</evidence>
<evidence type="ECO:0000256" key="1">
    <source>
        <dbReference type="ARBA" id="ARBA00006484"/>
    </source>
</evidence>
<dbReference type="PROSITE" id="PS00061">
    <property type="entry name" value="ADH_SHORT"/>
    <property type="match status" value="1"/>
</dbReference>
<dbReference type="AlphaFoldDB" id="A0ABD5S0C6"/>
<feature type="domain" description="Ketoreductase" evidence="4">
    <location>
        <begin position="10"/>
        <end position="189"/>
    </location>
</feature>
<dbReference type="SUPFAM" id="SSF51735">
    <property type="entry name" value="NAD(P)-binding Rossmann-fold domains"/>
    <property type="match status" value="1"/>
</dbReference>
<dbReference type="InterPro" id="IPR036291">
    <property type="entry name" value="NAD(P)-bd_dom_sf"/>
</dbReference>
<dbReference type="PRINTS" id="PR00081">
    <property type="entry name" value="GDHRDH"/>
</dbReference>
<dbReference type="EC" id="1.-.-.-" evidence="5"/>
<dbReference type="PRINTS" id="PR00080">
    <property type="entry name" value="SDRFAMILY"/>
</dbReference>
<comment type="caution">
    <text evidence="5">The sequence shown here is derived from an EMBL/GenBank/DDBJ whole genome shotgun (WGS) entry which is preliminary data.</text>
</comment>
<evidence type="ECO:0000256" key="2">
    <source>
        <dbReference type="ARBA" id="ARBA00023002"/>
    </source>
</evidence>